<protein>
    <submittedName>
        <fullName evidence="1">Uncharacterized protein</fullName>
    </submittedName>
</protein>
<reference evidence="1" key="1">
    <citation type="submission" date="2021-01" db="EMBL/GenBank/DDBJ databases">
        <authorList>
            <consortium name="Genoscope - CEA"/>
            <person name="William W."/>
        </authorList>
    </citation>
    <scope>NUCLEOTIDE SEQUENCE</scope>
</reference>
<proteinExistence type="predicted"/>
<dbReference type="EMBL" id="CAJJDM010000045">
    <property type="protein sequence ID" value="CAD8070107.1"/>
    <property type="molecule type" value="Genomic_DNA"/>
</dbReference>
<name>A0A8S1LQQ7_PARPR</name>
<sequence length="149" mass="17217">MNIPDWLKEKLNQKSKSKNKRIPLKMLNHGSNSTLLNWKIVKKDLLDNKHGMQSNQKSMKPKLLKELPNKKLLTDSKSTLARSYPPLLNLLPAEIDLIINTSINNWITYDKLNSSLSNKNDQDFVLKKWIRFIAIGTKDQIINKLIPNS</sequence>
<dbReference type="AlphaFoldDB" id="A0A8S1LQQ7"/>
<comment type="caution">
    <text evidence="1">The sequence shown here is derived from an EMBL/GenBank/DDBJ whole genome shotgun (WGS) entry which is preliminary data.</text>
</comment>
<accession>A0A8S1LQQ7</accession>
<evidence type="ECO:0000313" key="1">
    <source>
        <dbReference type="EMBL" id="CAD8070107.1"/>
    </source>
</evidence>
<organism evidence="1 2">
    <name type="scientific">Paramecium primaurelia</name>
    <dbReference type="NCBI Taxonomy" id="5886"/>
    <lineage>
        <taxon>Eukaryota</taxon>
        <taxon>Sar</taxon>
        <taxon>Alveolata</taxon>
        <taxon>Ciliophora</taxon>
        <taxon>Intramacronucleata</taxon>
        <taxon>Oligohymenophorea</taxon>
        <taxon>Peniculida</taxon>
        <taxon>Parameciidae</taxon>
        <taxon>Paramecium</taxon>
    </lineage>
</organism>
<gene>
    <name evidence="1" type="ORF">PPRIM_AZ9-3.1.T0450062</name>
</gene>
<evidence type="ECO:0000313" key="2">
    <source>
        <dbReference type="Proteomes" id="UP000688137"/>
    </source>
</evidence>
<dbReference type="Proteomes" id="UP000688137">
    <property type="component" value="Unassembled WGS sequence"/>
</dbReference>
<keyword evidence="2" id="KW-1185">Reference proteome</keyword>